<sequence length="444" mass="49681">MSTPCPSYSGGCFKYSLNRLQNQDTGDGLMFYLNVHIYNNAGHFTSIRTETFHLPSRFPPGHGYVFDLDPEMMNISTDIDVHFTEHRMCAGWMGFKHHENVSIEVGIGLDLTTPNVVRFQSTSEIKNICLNSSSIVNDKVYFFIVKASCSGGTTISASNGIRIYDRHSPQNKLKVKIGKNCFSAKVFEVNVSIASDSTFIELPFTLIIGQRYLLFAENSEWQTILRINTSDALVQTEDNNYVLIPYVEKPTLQVHRNVSMDICLRLKISKCPAENILPNTNQLNISWTFPHTAASFEDIVCSVSLLKYVSVNSSDEESIFAPPQTLVGLSDITFHDMKFEAQTLYMASVQLCNNVRCLSPIHSQAFTIELEAPDISFINIEVIVANAGECVDVKASWKIIGQSANVAFYQWSVSRDEIGGQLLSVWENVLPNGTTVKVIFISFK</sequence>
<reference evidence="1" key="2">
    <citation type="submission" date="2020-11" db="EMBL/GenBank/DDBJ databases">
        <authorList>
            <person name="McCartney M.A."/>
            <person name="Auch B."/>
            <person name="Kono T."/>
            <person name="Mallez S."/>
            <person name="Becker A."/>
            <person name="Gohl D.M."/>
            <person name="Silverstein K.A.T."/>
            <person name="Koren S."/>
            <person name="Bechman K.B."/>
            <person name="Herman A."/>
            <person name="Abrahante J.E."/>
            <person name="Garbe J."/>
        </authorList>
    </citation>
    <scope>NUCLEOTIDE SEQUENCE</scope>
    <source>
        <strain evidence="1">Duluth1</strain>
        <tissue evidence="1">Whole animal</tissue>
    </source>
</reference>
<protein>
    <submittedName>
        <fullName evidence="1">Uncharacterized protein</fullName>
    </submittedName>
</protein>
<gene>
    <name evidence="1" type="ORF">DPMN_153127</name>
</gene>
<comment type="caution">
    <text evidence="1">The sequence shown here is derived from an EMBL/GenBank/DDBJ whole genome shotgun (WGS) entry which is preliminary data.</text>
</comment>
<proteinExistence type="predicted"/>
<accession>A0A9D4FPB2</accession>
<keyword evidence="2" id="KW-1185">Reference proteome</keyword>
<dbReference type="EMBL" id="JAIWYP010000007">
    <property type="protein sequence ID" value="KAH3799517.1"/>
    <property type="molecule type" value="Genomic_DNA"/>
</dbReference>
<dbReference type="Proteomes" id="UP000828390">
    <property type="component" value="Unassembled WGS sequence"/>
</dbReference>
<organism evidence="1 2">
    <name type="scientific">Dreissena polymorpha</name>
    <name type="common">Zebra mussel</name>
    <name type="synonym">Mytilus polymorpha</name>
    <dbReference type="NCBI Taxonomy" id="45954"/>
    <lineage>
        <taxon>Eukaryota</taxon>
        <taxon>Metazoa</taxon>
        <taxon>Spiralia</taxon>
        <taxon>Lophotrochozoa</taxon>
        <taxon>Mollusca</taxon>
        <taxon>Bivalvia</taxon>
        <taxon>Autobranchia</taxon>
        <taxon>Heteroconchia</taxon>
        <taxon>Euheterodonta</taxon>
        <taxon>Imparidentia</taxon>
        <taxon>Neoheterodontei</taxon>
        <taxon>Myida</taxon>
        <taxon>Dreissenoidea</taxon>
        <taxon>Dreissenidae</taxon>
        <taxon>Dreissena</taxon>
    </lineage>
</organism>
<dbReference type="AlphaFoldDB" id="A0A9D4FPB2"/>
<evidence type="ECO:0000313" key="2">
    <source>
        <dbReference type="Proteomes" id="UP000828390"/>
    </source>
</evidence>
<name>A0A9D4FPB2_DREPO</name>
<evidence type="ECO:0000313" key="1">
    <source>
        <dbReference type="EMBL" id="KAH3799517.1"/>
    </source>
</evidence>
<reference evidence="1" key="1">
    <citation type="journal article" date="2019" name="bioRxiv">
        <title>The Genome of the Zebra Mussel, Dreissena polymorpha: A Resource for Invasive Species Research.</title>
        <authorList>
            <person name="McCartney M.A."/>
            <person name="Auch B."/>
            <person name="Kono T."/>
            <person name="Mallez S."/>
            <person name="Zhang Y."/>
            <person name="Obille A."/>
            <person name="Becker A."/>
            <person name="Abrahante J.E."/>
            <person name="Garbe J."/>
            <person name="Badalamenti J.P."/>
            <person name="Herman A."/>
            <person name="Mangelson H."/>
            <person name="Liachko I."/>
            <person name="Sullivan S."/>
            <person name="Sone E.D."/>
            <person name="Koren S."/>
            <person name="Silverstein K.A.T."/>
            <person name="Beckman K.B."/>
            <person name="Gohl D.M."/>
        </authorList>
    </citation>
    <scope>NUCLEOTIDE SEQUENCE</scope>
    <source>
        <strain evidence="1">Duluth1</strain>
        <tissue evidence="1">Whole animal</tissue>
    </source>
</reference>